<dbReference type="Proteomes" id="UP001305414">
    <property type="component" value="Unassembled WGS sequence"/>
</dbReference>
<evidence type="ECO:0000313" key="2">
    <source>
        <dbReference type="Proteomes" id="UP001305414"/>
    </source>
</evidence>
<dbReference type="AlphaFoldDB" id="A0AAN7ZA44"/>
<sequence length="67" mass="7428">MSEALCSTLLMQCYTNKLSDPSDGKQQTATILVFYSAIARVHTHHVKGAFDVPARVRNLAHLMPEVN</sequence>
<accession>A0AAN7ZA44</accession>
<protein>
    <submittedName>
        <fullName evidence="1">Uncharacterized protein</fullName>
    </submittedName>
</protein>
<keyword evidence="2" id="KW-1185">Reference proteome</keyword>
<name>A0AAN7ZA44_9PEZI</name>
<dbReference type="EMBL" id="JAWHQM010000058">
    <property type="protein sequence ID" value="KAK5635842.1"/>
    <property type="molecule type" value="Genomic_DNA"/>
</dbReference>
<organism evidence="1 2">
    <name type="scientific">Xylaria bambusicola</name>
    <dbReference type="NCBI Taxonomy" id="326684"/>
    <lineage>
        <taxon>Eukaryota</taxon>
        <taxon>Fungi</taxon>
        <taxon>Dikarya</taxon>
        <taxon>Ascomycota</taxon>
        <taxon>Pezizomycotina</taxon>
        <taxon>Sordariomycetes</taxon>
        <taxon>Xylariomycetidae</taxon>
        <taxon>Xylariales</taxon>
        <taxon>Xylariaceae</taxon>
        <taxon>Xylaria</taxon>
    </lineage>
</organism>
<proteinExistence type="predicted"/>
<evidence type="ECO:0000313" key="1">
    <source>
        <dbReference type="EMBL" id="KAK5635842.1"/>
    </source>
</evidence>
<reference evidence="1 2" key="1">
    <citation type="submission" date="2023-10" db="EMBL/GenBank/DDBJ databases">
        <title>Draft genome sequence of Xylaria bambusicola isolate GMP-LS, the root and basal stem rot pathogen of sugarcane in Indonesia.</title>
        <authorList>
            <person name="Selvaraj P."/>
            <person name="Muralishankar V."/>
            <person name="Muruganantham S."/>
            <person name="Sp S."/>
            <person name="Haryani S."/>
            <person name="Lau K.J.X."/>
            <person name="Naqvi N.I."/>
        </authorList>
    </citation>
    <scope>NUCLEOTIDE SEQUENCE [LARGE SCALE GENOMIC DNA]</scope>
    <source>
        <strain evidence="1">GMP-LS</strain>
    </source>
</reference>
<gene>
    <name evidence="1" type="ORF">RRF57_011554</name>
</gene>
<comment type="caution">
    <text evidence="1">The sequence shown here is derived from an EMBL/GenBank/DDBJ whole genome shotgun (WGS) entry which is preliminary data.</text>
</comment>